<sequence length="174" mass="18957">MRLTTKGRFAVTAMMDLALRENRGAVTLSAISGRQQISLSYLEQMFSDLRRAGLVESIRGPGGGYTLGRKPAAISVADIILAVEPPRRAPRRGSEKDDGQAMASDVWDRLSTNMLDYMQGITLRSLVVEQLAKGVVIEPEPAKRSLFSRAKPKPFSVSAPNSVFALGKPLKLSR</sequence>
<evidence type="ECO:0000313" key="2">
    <source>
        <dbReference type="EMBL" id="APW40520.1"/>
    </source>
</evidence>
<dbReference type="Proteomes" id="UP000186609">
    <property type="component" value="Chromosome"/>
</dbReference>
<reference evidence="2 3" key="1">
    <citation type="submission" date="2017-01" db="EMBL/GenBank/DDBJ databases">
        <authorList>
            <person name="Mah S.A."/>
            <person name="Swanson W.J."/>
            <person name="Moy G.W."/>
            <person name="Vacquier V.D."/>
        </authorList>
    </citation>
    <scope>NUCLEOTIDE SEQUENCE [LARGE SCALE GENOMIC DNA]</scope>
    <source>
        <strain evidence="2 3">DCY110</strain>
    </source>
</reference>
<dbReference type="OrthoDB" id="9808360at2"/>
<protein>
    <submittedName>
        <fullName evidence="2">DNA-binding protein</fullName>
    </submittedName>
</protein>
<dbReference type="GO" id="GO:0003677">
    <property type="term" value="F:DNA binding"/>
    <property type="evidence" value="ECO:0007669"/>
    <property type="project" value="UniProtKB-KW"/>
</dbReference>
<dbReference type="EMBL" id="CP019236">
    <property type="protein sequence ID" value="APW40520.1"/>
    <property type="molecule type" value="Genomic_DNA"/>
</dbReference>
<proteinExistence type="predicted"/>
<dbReference type="PANTHER" id="PTHR33221">
    <property type="entry name" value="WINGED HELIX-TURN-HELIX TRANSCRIPTIONAL REGULATOR, RRF2 FAMILY"/>
    <property type="match status" value="1"/>
</dbReference>
<dbReference type="InterPro" id="IPR000944">
    <property type="entry name" value="Tscrpt_reg_Rrf2"/>
</dbReference>
<dbReference type="NCBIfam" id="TIGR00738">
    <property type="entry name" value="rrf2_super"/>
    <property type="match status" value="1"/>
</dbReference>
<dbReference type="PANTHER" id="PTHR33221:SF5">
    <property type="entry name" value="HTH-TYPE TRANSCRIPTIONAL REGULATOR ISCR"/>
    <property type="match status" value="1"/>
</dbReference>
<evidence type="ECO:0000313" key="3">
    <source>
        <dbReference type="Proteomes" id="UP000186609"/>
    </source>
</evidence>
<name>A0A1P8K3D8_9BURK</name>
<dbReference type="GO" id="GO:0005829">
    <property type="term" value="C:cytosol"/>
    <property type="evidence" value="ECO:0007669"/>
    <property type="project" value="TreeGrafter"/>
</dbReference>
<dbReference type="Gene3D" id="1.10.10.10">
    <property type="entry name" value="Winged helix-like DNA-binding domain superfamily/Winged helix DNA-binding domain"/>
    <property type="match status" value="1"/>
</dbReference>
<dbReference type="InterPro" id="IPR036390">
    <property type="entry name" value="WH_DNA-bd_sf"/>
</dbReference>
<dbReference type="InterPro" id="IPR036388">
    <property type="entry name" value="WH-like_DNA-bd_sf"/>
</dbReference>
<dbReference type="InterPro" id="IPR030489">
    <property type="entry name" value="TR_Rrf2-type_CS"/>
</dbReference>
<keyword evidence="3" id="KW-1185">Reference proteome</keyword>
<keyword evidence="1 2" id="KW-0238">DNA-binding</keyword>
<dbReference type="GO" id="GO:0003700">
    <property type="term" value="F:DNA-binding transcription factor activity"/>
    <property type="evidence" value="ECO:0007669"/>
    <property type="project" value="TreeGrafter"/>
</dbReference>
<dbReference type="RefSeq" id="WP_076204530.1">
    <property type="nucleotide sequence ID" value="NZ_CP019236.1"/>
</dbReference>
<dbReference type="KEGG" id="rhy:RD110_06625"/>
<dbReference type="PROSITE" id="PS01332">
    <property type="entry name" value="HTH_RRF2_1"/>
    <property type="match status" value="1"/>
</dbReference>
<dbReference type="Pfam" id="PF02082">
    <property type="entry name" value="Rrf2"/>
    <property type="match status" value="1"/>
</dbReference>
<dbReference type="PROSITE" id="PS51197">
    <property type="entry name" value="HTH_RRF2_2"/>
    <property type="match status" value="1"/>
</dbReference>
<organism evidence="2 3">
    <name type="scientific">Rhodoferax koreensis</name>
    <dbReference type="NCBI Taxonomy" id="1842727"/>
    <lineage>
        <taxon>Bacteria</taxon>
        <taxon>Pseudomonadati</taxon>
        <taxon>Pseudomonadota</taxon>
        <taxon>Betaproteobacteria</taxon>
        <taxon>Burkholderiales</taxon>
        <taxon>Comamonadaceae</taxon>
        <taxon>Rhodoferax</taxon>
    </lineage>
</organism>
<gene>
    <name evidence="2" type="ORF">RD110_06625</name>
</gene>
<dbReference type="STRING" id="1842727.RD110_06625"/>
<evidence type="ECO:0000256" key="1">
    <source>
        <dbReference type="ARBA" id="ARBA00023125"/>
    </source>
</evidence>
<accession>A0A1P8K3D8</accession>
<dbReference type="AlphaFoldDB" id="A0A1P8K3D8"/>
<dbReference type="SUPFAM" id="SSF46785">
    <property type="entry name" value="Winged helix' DNA-binding domain"/>
    <property type="match status" value="1"/>
</dbReference>